<name>A0A0V0Y5D6_TRIPS</name>
<organism evidence="2 3">
    <name type="scientific">Trichinella pseudospiralis</name>
    <name type="common">Parasitic roundworm</name>
    <dbReference type="NCBI Taxonomy" id="6337"/>
    <lineage>
        <taxon>Eukaryota</taxon>
        <taxon>Metazoa</taxon>
        <taxon>Ecdysozoa</taxon>
        <taxon>Nematoda</taxon>
        <taxon>Enoplea</taxon>
        <taxon>Dorylaimia</taxon>
        <taxon>Trichinellida</taxon>
        <taxon>Trichinellidae</taxon>
        <taxon>Trichinella</taxon>
    </lineage>
</organism>
<dbReference type="AlphaFoldDB" id="A0A0V0Y5D6"/>
<proteinExistence type="predicted"/>
<gene>
    <name evidence="2" type="ORF">T4E_6030</name>
</gene>
<dbReference type="EMBL" id="JYDU01000058">
    <property type="protein sequence ID" value="KRX95333.1"/>
    <property type="molecule type" value="Genomic_DNA"/>
</dbReference>
<protein>
    <submittedName>
        <fullName evidence="2">Uncharacterized protein</fullName>
    </submittedName>
</protein>
<accession>A0A0V0Y5D6</accession>
<evidence type="ECO:0000256" key="1">
    <source>
        <dbReference type="SAM" id="Coils"/>
    </source>
</evidence>
<sequence length="70" mass="8486">MLCVKPGTTRYYEKKRFKNEVKFDGKRNVVKLPWKSPEVRILNNYEQSERRLEQLEKKLTTANGRRNIMK</sequence>
<dbReference type="STRING" id="6337.A0A0V0Y5D6"/>
<keyword evidence="1" id="KW-0175">Coiled coil</keyword>
<comment type="caution">
    <text evidence="2">The sequence shown here is derived from an EMBL/GenBank/DDBJ whole genome shotgun (WGS) entry which is preliminary data.</text>
</comment>
<feature type="coiled-coil region" evidence="1">
    <location>
        <begin position="38"/>
        <end position="65"/>
    </location>
</feature>
<dbReference type="Proteomes" id="UP000054815">
    <property type="component" value="Unassembled WGS sequence"/>
</dbReference>
<evidence type="ECO:0000313" key="3">
    <source>
        <dbReference type="Proteomes" id="UP000054815"/>
    </source>
</evidence>
<evidence type="ECO:0000313" key="2">
    <source>
        <dbReference type="EMBL" id="KRX95333.1"/>
    </source>
</evidence>
<reference evidence="2 3" key="1">
    <citation type="submission" date="2015-01" db="EMBL/GenBank/DDBJ databases">
        <title>Evolution of Trichinella species and genotypes.</title>
        <authorList>
            <person name="Korhonen P.K."/>
            <person name="Edoardo P."/>
            <person name="Giuseppe L.R."/>
            <person name="Gasser R.B."/>
        </authorList>
    </citation>
    <scope>NUCLEOTIDE SEQUENCE [LARGE SCALE GENOMIC DNA]</scope>
    <source>
        <strain evidence="2">ISS141</strain>
    </source>
</reference>